<sequence>MAGQDKLWHVALTVAGTPHDDDVVHAAMLRLRDEHAFLHSLRYAEDRAEICYWEQAAEMLDAAAMAMRVWSEHRDSAGLPPWDVVGLEVLDQATYEHRSRDDAMASRGVGSVMPTPVHF</sequence>
<evidence type="ECO:0000313" key="1">
    <source>
        <dbReference type="EMBL" id="MFC6151950.1"/>
    </source>
</evidence>
<accession>A0ABW1QUH8</accession>
<gene>
    <name evidence="1" type="ORF">ACFPYK_21275</name>
</gene>
<dbReference type="Proteomes" id="UP001596097">
    <property type="component" value="Unassembled WGS sequence"/>
</dbReference>
<evidence type="ECO:0000313" key="2">
    <source>
        <dbReference type="Proteomes" id="UP001596097"/>
    </source>
</evidence>
<organism evidence="1 2">
    <name type="scientific">Mumia xiangluensis</name>
    <dbReference type="NCBI Taxonomy" id="1678900"/>
    <lineage>
        <taxon>Bacteria</taxon>
        <taxon>Bacillati</taxon>
        <taxon>Actinomycetota</taxon>
        <taxon>Actinomycetes</taxon>
        <taxon>Propionibacteriales</taxon>
        <taxon>Nocardioidaceae</taxon>
        <taxon>Mumia</taxon>
    </lineage>
</organism>
<dbReference type="EMBL" id="JBHSQL010000030">
    <property type="protein sequence ID" value="MFC6151950.1"/>
    <property type="molecule type" value="Genomic_DNA"/>
</dbReference>
<protein>
    <submittedName>
        <fullName evidence="1">Uncharacterized protein</fullName>
    </submittedName>
</protein>
<comment type="caution">
    <text evidence="1">The sequence shown here is derived from an EMBL/GenBank/DDBJ whole genome shotgun (WGS) entry which is preliminary data.</text>
</comment>
<proteinExistence type="predicted"/>
<reference evidence="2" key="1">
    <citation type="journal article" date="2019" name="Int. J. Syst. Evol. Microbiol.">
        <title>The Global Catalogue of Microorganisms (GCM) 10K type strain sequencing project: providing services to taxonomists for standard genome sequencing and annotation.</title>
        <authorList>
            <consortium name="The Broad Institute Genomics Platform"/>
            <consortium name="The Broad Institute Genome Sequencing Center for Infectious Disease"/>
            <person name="Wu L."/>
            <person name="Ma J."/>
        </authorList>
    </citation>
    <scope>NUCLEOTIDE SEQUENCE [LARGE SCALE GENOMIC DNA]</scope>
    <source>
        <strain evidence="2">CGMCC 4.7198</strain>
    </source>
</reference>
<dbReference type="RefSeq" id="WP_194842899.1">
    <property type="nucleotide sequence ID" value="NZ_JBHSQL010000030.1"/>
</dbReference>
<name>A0ABW1QUH8_9ACTN</name>
<keyword evidence="2" id="KW-1185">Reference proteome</keyword>